<dbReference type="InterPro" id="IPR055210">
    <property type="entry name" value="CtpA/B_N"/>
</dbReference>
<dbReference type="Pfam" id="PF13180">
    <property type="entry name" value="PDZ_2"/>
    <property type="match status" value="1"/>
</dbReference>
<dbReference type="NCBIfam" id="TIGR00225">
    <property type="entry name" value="prc"/>
    <property type="match status" value="1"/>
</dbReference>
<dbReference type="FunFam" id="3.90.226.10:FF:000029">
    <property type="entry name" value="Peptidase, S41 family"/>
    <property type="match status" value="1"/>
</dbReference>
<gene>
    <name evidence="9" type="ORF">MARGE09_P2072</name>
</gene>
<dbReference type="RefSeq" id="WP_236981834.1">
    <property type="nucleotide sequence ID" value="NZ_AP023086.1"/>
</dbReference>
<evidence type="ECO:0000313" key="10">
    <source>
        <dbReference type="Proteomes" id="UP001320119"/>
    </source>
</evidence>
<sequence length="466" mass="50624">MMPRCGSWLFACCTLFVTALPFSVNAESPISGETTSGVTTPGLTTEPPAPAKGALPLEDLRVFTQIYEQIRKNYVEEIDDKTLLEYAIRGMLDKLDPHSAYLDKSSFDDLQVHTTGEFGGIGIEVSMEDGVLTVVTPIDDTPAVKAGIEAGDKIIKLDDILVKGLSLEEAVDKMRGIKGTEIVLTLVREGTEGPFEIIIVRDTIKVRSIRHEIVEEHYGYIRVAQFQTRTGSDMINAVTTMQEEHDLHGLILDLRNNPGGVLQASVEIAGAFLDGKKVVYTEGRSPGMNEDFFADEGDLTQGLPLVVLINDGSASASEIVAGALQDHKRAVLLGTRSFGKGSVQTVQPITQDKAIKLTTALYYTPNGRSIQAQGIVPDIRVERVRVTAIKGRARVSEAELSGHINNSTGNEVSRKARNAEQEDTKLSLQNQDNQLYEALNLLKGLSIFKHAAKNTSEDTSSAASEQ</sequence>
<keyword evidence="7" id="KW-0732">Signal</keyword>
<dbReference type="GO" id="GO:0004252">
    <property type="term" value="F:serine-type endopeptidase activity"/>
    <property type="evidence" value="ECO:0007669"/>
    <property type="project" value="UniProtKB-EC"/>
</dbReference>
<feature type="region of interest" description="Disordered" evidence="6">
    <location>
        <begin position="30"/>
        <end position="52"/>
    </location>
</feature>
<dbReference type="PANTHER" id="PTHR32060:SF30">
    <property type="entry name" value="CARBOXY-TERMINAL PROCESSING PROTEASE CTPA"/>
    <property type="match status" value="1"/>
</dbReference>
<comment type="similarity">
    <text evidence="1 5">Belongs to the peptidase S41A family.</text>
</comment>
<dbReference type="PANTHER" id="PTHR32060">
    <property type="entry name" value="TAIL-SPECIFIC PROTEASE"/>
    <property type="match status" value="1"/>
</dbReference>
<evidence type="ECO:0000256" key="5">
    <source>
        <dbReference type="RuleBase" id="RU004404"/>
    </source>
</evidence>
<evidence type="ECO:0000256" key="6">
    <source>
        <dbReference type="SAM" id="MobiDB-lite"/>
    </source>
</evidence>
<dbReference type="Gene3D" id="2.30.42.10">
    <property type="match status" value="1"/>
</dbReference>
<dbReference type="SMART" id="SM00245">
    <property type="entry name" value="TSPc"/>
    <property type="match status" value="1"/>
</dbReference>
<feature type="signal peptide" evidence="7">
    <location>
        <begin position="1"/>
        <end position="26"/>
    </location>
</feature>
<dbReference type="AlphaFoldDB" id="A0AAN1WHV5"/>
<feature type="compositionally biased region" description="Basic and acidic residues" evidence="6">
    <location>
        <begin position="412"/>
        <end position="425"/>
    </location>
</feature>
<evidence type="ECO:0000256" key="4">
    <source>
        <dbReference type="ARBA" id="ARBA00022825"/>
    </source>
</evidence>
<evidence type="ECO:0000256" key="2">
    <source>
        <dbReference type="ARBA" id="ARBA00022670"/>
    </source>
</evidence>
<dbReference type="Pfam" id="PF03572">
    <property type="entry name" value="Peptidase_S41"/>
    <property type="match status" value="1"/>
</dbReference>
<keyword evidence="10" id="KW-1185">Reference proteome</keyword>
<proteinExistence type="inferred from homology"/>
<dbReference type="InterPro" id="IPR029045">
    <property type="entry name" value="ClpP/crotonase-like_dom_sf"/>
</dbReference>
<protein>
    <submittedName>
        <fullName evidence="9">Carboxyl-terminal processing protease</fullName>
        <ecNumber evidence="9">3.4.21.102</ecNumber>
    </submittedName>
</protein>
<evidence type="ECO:0000313" key="9">
    <source>
        <dbReference type="EMBL" id="BCD97871.1"/>
    </source>
</evidence>
<feature type="compositionally biased region" description="Low complexity" evidence="6">
    <location>
        <begin position="34"/>
        <end position="45"/>
    </location>
</feature>
<dbReference type="PROSITE" id="PS50106">
    <property type="entry name" value="PDZ"/>
    <property type="match status" value="1"/>
</dbReference>
<dbReference type="CDD" id="cd07560">
    <property type="entry name" value="Peptidase_S41_CPP"/>
    <property type="match status" value="1"/>
</dbReference>
<evidence type="ECO:0000256" key="1">
    <source>
        <dbReference type="ARBA" id="ARBA00009179"/>
    </source>
</evidence>
<feature type="domain" description="PDZ" evidence="8">
    <location>
        <begin position="107"/>
        <end position="175"/>
    </location>
</feature>
<dbReference type="Pfam" id="PF22694">
    <property type="entry name" value="CtpB_N-like"/>
    <property type="match status" value="1"/>
</dbReference>
<dbReference type="GO" id="GO:0007165">
    <property type="term" value="P:signal transduction"/>
    <property type="evidence" value="ECO:0007669"/>
    <property type="project" value="TreeGrafter"/>
</dbReference>
<dbReference type="EC" id="3.4.21.102" evidence="9"/>
<keyword evidence="3 5" id="KW-0378">Hydrolase</keyword>
<reference evidence="9 10" key="1">
    <citation type="journal article" date="2022" name="IScience">
        <title>An ultrasensitive nanofiber-based assay for enzymatic hydrolysis and deep-sea microbial degradation of cellulose.</title>
        <authorList>
            <person name="Tsudome M."/>
            <person name="Tachioka M."/>
            <person name="Miyazaki M."/>
            <person name="Uchimura K."/>
            <person name="Tsuda M."/>
            <person name="Takaki Y."/>
            <person name="Deguchi S."/>
        </authorList>
    </citation>
    <scope>NUCLEOTIDE SEQUENCE [LARGE SCALE GENOMIC DNA]</scope>
    <source>
        <strain evidence="9 10">GE09</strain>
    </source>
</reference>
<dbReference type="FunFam" id="2.30.42.10:FF:000063">
    <property type="entry name" value="Peptidase, S41 family"/>
    <property type="match status" value="1"/>
</dbReference>
<dbReference type="SMART" id="SM00228">
    <property type="entry name" value="PDZ"/>
    <property type="match status" value="1"/>
</dbReference>
<feature type="chain" id="PRO_5042971591" evidence="7">
    <location>
        <begin position="27"/>
        <end position="466"/>
    </location>
</feature>
<dbReference type="InterPro" id="IPR005151">
    <property type="entry name" value="Tail-specific_protease"/>
</dbReference>
<organism evidence="9 10">
    <name type="scientific">Marinagarivorans cellulosilyticus</name>
    <dbReference type="NCBI Taxonomy" id="2721545"/>
    <lineage>
        <taxon>Bacteria</taxon>
        <taxon>Pseudomonadati</taxon>
        <taxon>Pseudomonadota</taxon>
        <taxon>Gammaproteobacteria</taxon>
        <taxon>Cellvibrionales</taxon>
        <taxon>Cellvibrionaceae</taxon>
        <taxon>Marinagarivorans</taxon>
    </lineage>
</organism>
<evidence type="ECO:0000256" key="3">
    <source>
        <dbReference type="ARBA" id="ARBA00022801"/>
    </source>
</evidence>
<dbReference type="SUPFAM" id="SSF50156">
    <property type="entry name" value="PDZ domain-like"/>
    <property type="match status" value="1"/>
</dbReference>
<name>A0AAN1WHV5_9GAMM</name>
<accession>A0AAN1WHV5</accession>
<dbReference type="GO" id="GO:0030288">
    <property type="term" value="C:outer membrane-bounded periplasmic space"/>
    <property type="evidence" value="ECO:0007669"/>
    <property type="project" value="TreeGrafter"/>
</dbReference>
<dbReference type="InterPro" id="IPR001478">
    <property type="entry name" value="PDZ"/>
</dbReference>
<keyword evidence="4 5" id="KW-0720">Serine protease</keyword>
<dbReference type="Gene3D" id="3.30.750.44">
    <property type="match status" value="1"/>
</dbReference>
<dbReference type="EMBL" id="AP023086">
    <property type="protein sequence ID" value="BCD97871.1"/>
    <property type="molecule type" value="Genomic_DNA"/>
</dbReference>
<dbReference type="KEGG" id="marq:MARGE09_P2072"/>
<dbReference type="GO" id="GO:0006508">
    <property type="term" value="P:proteolysis"/>
    <property type="evidence" value="ECO:0007669"/>
    <property type="project" value="UniProtKB-KW"/>
</dbReference>
<dbReference type="Gene3D" id="3.90.226.10">
    <property type="entry name" value="2-enoyl-CoA Hydratase, Chain A, domain 1"/>
    <property type="match status" value="1"/>
</dbReference>
<evidence type="ECO:0000259" key="8">
    <source>
        <dbReference type="PROSITE" id="PS50106"/>
    </source>
</evidence>
<dbReference type="CDD" id="cd06782">
    <property type="entry name" value="cpPDZ_CPP-like"/>
    <property type="match status" value="1"/>
</dbReference>
<feature type="region of interest" description="Disordered" evidence="6">
    <location>
        <begin position="400"/>
        <end position="425"/>
    </location>
</feature>
<dbReference type="SUPFAM" id="SSF52096">
    <property type="entry name" value="ClpP/crotonase"/>
    <property type="match status" value="1"/>
</dbReference>
<keyword evidence="2 5" id="KW-0645">Protease</keyword>
<dbReference type="InterPro" id="IPR004447">
    <property type="entry name" value="Peptidase_S41A"/>
</dbReference>
<evidence type="ECO:0000256" key="7">
    <source>
        <dbReference type="SAM" id="SignalP"/>
    </source>
</evidence>
<dbReference type="InterPro" id="IPR036034">
    <property type="entry name" value="PDZ_sf"/>
</dbReference>
<dbReference type="Proteomes" id="UP001320119">
    <property type="component" value="Chromosome"/>
</dbReference>